<dbReference type="SUPFAM" id="SSF53448">
    <property type="entry name" value="Nucleotide-diphospho-sugar transferases"/>
    <property type="match status" value="1"/>
</dbReference>
<evidence type="ECO:0000313" key="6">
    <source>
        <dbReference type="Proteomes" id="UP001274321"/>
    </source>
</evidence>
<keyword evidence="2" id="KW-0548">Nucleotidyltransferase</keyword>
<sequence length="239" mass="25790">MTSIRSAMVLAAGLGTRMKPLTLTMPKPMVPVCGQPLIDHVLDRLEDAGAETVVVNLHHHADVLEAHLAGRKHPRIILSDERDGLLDSGGGIRKALPHLGELPFFVMNADTIWIEGMRPNLRGLAQAFDGDRMDGLLLLAASTTSVGYDGRGDFLLDPEGRLARRPERGVAPFVYAGAAVLHPRLFRDAPEGAFSLNRLFNTAIGDGRLFGLRLEGLWMHVGTPEAIAEAETCYATSAA</sequence>
<evidence type="ECO:0000256" key="1">
    <source>
        <dbReference type="ARBA" id="ARBA00022679"/>
    </source>
</evidence>
<dbReference type="InterPro" id="IPR050065">
    <property type="entry name" value="GlmU-like"/>
</dbReference>
<feature type="domain" description="MobA-like NTP transferase" evidence="4">
    <location>
        <begin position="7"/>
        <end position="115"/>
    </location>
</feature>
<keyword evidence="1" id="KW-0808">Transferase</keyword>
<dbReference type="Proteomes" id="UP001274321">
    <property type="component" value="Unassembled WGS sequence"/>
</dbReference>
<dbReference type="EMBL" id="JAXAFJ010000001">
    <property type="protein sequence ID" value="MDX6804613.1"/>
    <property type="molecule type" value="Genomic_DNA"/>
</dbReference>
<dbReference type="PANTHER" id="PTHR43584">
    <property type="entry name" value="NUCLEOTIDYL TRANSFERASE"/>
    <property type="match status" value="1"/>
</dbReference>
<dbReference type="Pfam" id="PF12804">
    <property type="entry name" value="NTP_transf_3"/>
    <property type="match status" value="1"/>
</dbReference>
<gene>
    <name evidence="5" type="ORF">SCD90_00930</name>
</gene>
<evidence type="ECO:0000256" key="3">
    <source>
        <dbReference type="ARBA" id="ARBA00022842"/>
    </source>
</evidence>
<protein>
    <submittedName>
        <fullName evidence="5">Nucleotidyltransferase family protein</fullName>
    </submittedName>
</protein>
<dbReference type="PANTHER" id="PTHR43584:SF8">
    <property type="entry name" value="N-ACETYLMURAMATE ALPHA-1-PHOSPHATE URIDYLYLTRANSFERASE"/>
    <property type="match status" value="1"/>
</dbReference>
<dbReference type="InterPro" id="IPR025877">
    <property type="entry name" value="MobA-like_NTP_Trfase"/>
</dbReference>
<reference evidence="5 6" key="1">
    <citation type="submission" date="2023-11" db="EMBL/GenBank/DDBJ databases">
        <authorList>
            <person name="Bao R."/>
        </authorList>
    </citation>
    <scope>NUCLEOTIDE SEQUENCE [LARGE SCALE GENOMIC DNA]</scope>
    <source>
        <strain evidence="5 6">PJ23</strain>
    </source>
</reference>
<evidence type="ECO:0000256" key="2">
    <source>
        <dbReference type="ARBA" id="ARBA00022695"/>
    </source>
</evidence>
<proteinExistence type="predicted"/>
<name>A0ABU4RKA1_9HYPH</name>
<evidence type="ECO:0000259" key="4">
    <source>
        <dbReference type="Pfam" id="PF12804"/>
    </source>
</evidence>
<organism evidence="5 6">
    <name type="scientific">Terrihabitans rhizophilus</name>
    <dbReference type="NCBI Taxonomy" id="3092662"/>
    <lineage>
        <taxon>Bacteria</taxon>
        <taxon>Pseudomonadati</taxon>
        <taxon>Pseudomonadota</taxon>
        <taxon>Alphaproteobacteria</taxon>
        <taxon>Hyphomicrobiales</taxon>
        <taxon>Terrihabitans</taxon>
    </lineage>
</organism>
<accession>A0ABU4RKA1</accession>
<dbReference type="Gene3D" id="3.90.550.10">
    <property type="entry name" value="Spore Coat Polysaccharide Biosynthesis Protein SpsA, Chain A"/>
    <property type="match status" value="1"/>
</dbReference>
<dbReference type="InterPro" id="IPR029044">
    <property type="entry name" value="Nucleotide-diphossugar_trans"/>
</dbReference>
<keyword evidence="6" id="KW-1185">Reference proteome</keyword>
<comment type="caution">
    <text evidence="5">The sequence shown here is derived from an EMBL/GenBank/DDBJ whole genome shotgun (WGS) entry which is preliminary data.</text>
</comment>
<dbReference type="RefSeq" id="WP_319842738.1">
    <property type="nucleotide sequence ID" value="NZ_JAXAFJ010000001.1"/>
</dbReference>
<keyword evidence="3" id="KW-0460">Magnesium</keyword>
<dbReference type="CDD" id="cd06422">
    <property type="entry name" value="NTP_transferase_like_1"/>
    <property type="match status" value="1"/>
</dbReference>
<evidence type="ECO:0000313" key="5">
    <source>
        <dbReference type="EMBL" id="MDX6804613.1"/>
    </source>
</evidence>